<evidence type="ECO:0000313" key="1">
    <source>
        <dbReference type="EMBL" id="QJR16558.1"/>
    </source>
</evidence>
<accession>A0A6M4HCU8</accession>
<evidence type="ECO:0000313" key="2">
    <source>
        <dbReference type="Proteomes" id="UP000503096"/>
    </source>
</evidence>
<dbReference type="InParanoid" id="A0A6M4HCU8"/>
<protein>
    <submittedName>
        <fullName evidence="1">Uncharacterized protein</fullName>
    </submittedName>
</protein>
<gene>
    <name evidence="1" type="ORF">DSM104440_03393</name>
</gene>
<sequence length="171" mass="19024">MKKRPALKPGYAKGDCLVARLPANESSAKELFGAAYVIDVEPESANVVIVDLDYLSPTPPTLEDFARLHPLVLTHHQWEGDVAITVTTRDPALDEVVEITGNLDLQWPGIELRRDRGIWANWKGPRDVDLDEVNKEAGTFDPDSPARYLRYGDWAPGLQATLQAEWNAGKH</sequence>
<dbReference type="AlphaFoldDB" id="A0A6M4HCU8"/>
<reference evidence="1 2" key="1">
    <citation type="submission" date="2020-04" db="EMBL/GenBank/DDBJ databases">
        <title>Usitatibacter rugosus gen. nov., sp. nov. and Usitatibacter palustris sp. nov., novel members of Usitatibacteraceae fam. nov. within the order Nitrosomonadales isolated from soil.</title>
        <authorList>
            <person name="Huber K.J."/>
            <person name="Neumann-Schaal M."/>
            <person name="Geppert A."/>
            <person name="Luckner M."/>
            <person name="Wanner G."/>
            <person name="Overmann J."/>
        </authorList>
    </citation>
    <scope>NUCLEOTIDE SEQUENCE [LARGE SCALE GENOMIC DNA]</scope>
    <source>
        <strain evidence="1 2">Swamp67</strain>
    </source>
</reference>
<dbReference type="Proteomes" id="UP000503096">
    <property type="component" value="Chromosome"/>
</dbReference>
<name>A0A6M4HCU8_9PROT</name>
<organism evidence="1 2">
    <name type="scientific">Usitatibacter palustris</name>
    <dbReference type="NCBI Taxonomy" id="2732487"/>
    <lineage>
        <taxon>Bacteria</taxon>
        <taxon>Pseudomonadati</taxon>
        <taxon>Pseudomonadota</taxon>
        <taxon>Betaproteobacteria</taxon>
        <taxon>Nitrosomonadales</taxon>
        <taxon>Usitatibacteraceae</taxon>
        <taxon>Usitatibacter</taxon>
    </lineage>
</organism>
<dbReference type="EMBL" id="CP053073">
    <property type="protein sequence ID" value="QJR16558.1"/>
    <property type="molecule type" value="Genomic_DNA"/>
</dbReference>
<keyword evidence="2" id="KW-1185">Reference proteome</keyword>
<dbReference type="RefSeq" id="WP_171164760.1">
    <property type="nucleotide sequence ID" value="NZ_CP053073.1"/>
</dbReference>
<dbReference type="KEGG" id="upl:DSM104440_03393"/>
<proteinExistence type="predicted"/>